<accession>A0A1L6JD50</accession>
<evidence type="ECO:0000313" key="5">
    <source>
        <dbReference type="Proteomes" id="UP000286681"/>
    </source>
</evidence>
<dbReference type="Proteomes" id="UP000185161">
    <property type="component" value="Chromosome"/>
</dbReference>
<reference evidence="2" key="1">
    <citation type="submission" date="2016-12" db="EMBL/GenBank/DDBJ databases">
        <title>Whole genome sequencing of Sphingomonas koreensis.</title>
        <authorList>
            <person name="Conlan S."/>
            <person name="Thomas P.J."/>
            <person name="Mullikin J."/>
            <person name="Palmore T.N."/>
            <person name="Frank K.M."/>
            <person name="Segre J.A."/>
        </authorList>
    </citation>
    <scope>NUCLEOTIDE SEQUENCE</scope>
    <source>
        <strain evidence="2">ABOJV</strain>
    </source>
</reference>
<dbReference type="KEGG" id="skr:BRX40_16700"/>
<dbReference type="STRING" id="93064.BRX40_16700"/>
<keyword evidence="1" id="KW-1133">Transmembrane helix</keyword>
<evidence type="ECO:0000313" key="2">
    <source>
        <dbReference type="EMBL" id="APR53833.1"/>
    </source>
</evidence>
<dbReference type="OrthoDB" id="7585160at2"/>
<evidence type="ECO:0000313" key="3">
    <source>
        <dbReference type="EMBL" id="RSV06153.1"/>
    </source>
</evidence>
<reference evidence="3 5" key="3">
    <citation type="submission" date="2018-07" db="EMBL/GenBank/DDBJ databases">
        <title>Genomic and Epidemiologic Investigation of an Indolent Hospital Outbreak.</title>
        <authorList>
            <person name="Johnson R.C."/>
            <person name="Deming C."/>
            <person name="Conlan S."/>
            <person name="Zellmer C.J."/>
            <person name="Michelin A.V."/>
            <person name="Lee-Lin S."/>
            <person name="Thomas P.J."/>
            <person name="Park M."/>
            <person name="Weingarten R.A."/>
            <person name="Less J."/>
            <person name="Dekker J.P."/>
            <person name="Frank K.M."/>
            <person name="Musser K.A."/>
            <person name="Mcquiston J.R."/>
            <person name="Henderson D.K."/>
            <person name="Lau A.F."/>
            <person name="Palmore T.N."/>
            <person name="Segre J.A."/>
        </authorList>
    </citation>
    <scope>NUCLEOTIDE SEQUENCE [LARGE SCALE GENOMIC DNA]</scope>
    <source>
        <strain evidence="3 5">SK-NIH.Env10_0317</strain>
    </source>
</reference>
<dbReference type="Proteomes" id="UP000286681">
    <property type="component" value="Unassembled WGS sequence"/>
</dbReference>
<dbReference type="EMBL" id="QQWO01000003">
    <property type="protein sequence ID" value="RSV06153.1"/>
    <property type="molecule type" value="Genomic_DNA"/>
</dbReference>
<reference evidence="4" key="2">
    <citation type="submission" date="2016-12" db="EMBL/GenBank/DDBJ databases">
        <title>Whole genome sequencing of Sphingomonas sp. ABOJV.</title>
        <authorList>
            <person name="Conlan S."/>
            <person name="Thomas P.J."/>
            <person name="Mullikin J."/>
            <person name="Palmore T.N."/>
            <person name="Frank K.M."/>
            <person name="Segre J.A."/>
        </authorList>
    </citation>
    <scope>NUCLEOTIDE SEQUENCE [LARGE SCALE GENOMIC DNA]</scope>
    <source>
        <strain evidence="4">ABOJV</strain>
    </source>
</reference>
<dbReference type="GeneID" id="44134202"/>
<evidence type="ECO:0000313" key="4">
    <source>
        <dbReference type="Proteomes" id="UP000185161"/>
    </source>
</evidence>
<proteinExistence type="predicted"/>
<evidence type="ECO:0008006" key="6">
    <source>
        <dbReference type="Google" id="ProtNLM"/>
    </source>
</evidence>
<dbReference type="RefSeq" id="WP_075152367.1">
    <property type="nucleotide sequence ID" value="NZ_CP018820.1"/>
</dbReference>
<dbReference type="EMBL" id="CP018820">
    <property type="protein sequence ID" value="APR53833.1"/>
    <property type="molecule type" value="Genomic_DNA"/>
</dbReference>
<keyword evidence="1" id="KW-0472">Membrane</keyword>
<feature type="transmembrane region" description="Helical" evidence="1">
    <location>
        <begin position="7"/>
        <end position="27"/>
    </location>
</feature>
<gene>
    <name evidence="2" type="ORF">BRX40_16700</name>
    <name evidence="3" type="ORF">CA257_04310</name>
</gene>
<evidence type="ECO:0000256" key="1">
    <source>
        <dbReference type="SAM" id="Phobius"/>
    </source>
</evidence>
<dbReference type="AlphaFoldDB" id="A0A1L6JD50"/>
<name>A0A1L6JD50_9SPHN</name>
<organism evidence="2 4">
    <name type="scientific">Sphingomonas koreensis</name>
    <dbReference type="NCBI Taxonomy" id="93064"/>
    <lineage>
        <taxon>Bacteria</taxon>
        <taxon>Pseudomonadati</taxon>
        <taxon>Pseudomonadota</taxon>
        <taxon>Alphaproteobacteria</taxon>
        <taxon>Sphingomonadales</taxon>
        <taxon>Sphingomonadaceae</taxon>
        <taxon>Sphingomonas</taxon>
    </lineage>
</organism>
<protein>
    <recommendedName>
        <fullName evidence="6">Type II secretion system protein GspC N-terminal domain-containing protein</fullName>
    </recommendedName>
</protein>
<keyword evidence="1" id="KW-0812">Transmembrane</keyword>
<sequence length="150" mass="15429">MALTRESGIALGVAAMFAVAMPVLLLWPDSRSTAPVPAAAERAVIPPPVPAIAAIYERPVFAVAEGGEEAPADAPALVGIAGRLNKDAVAMVRLADGSARSLSVGESVDGWRLESLAIDAAFFTRGRERVRVAMTTPEPAAEEAEAPAGQ</sequence>
<keyword evidence="4" id="KW-1185">Reference proteome</keyword>